<gene>
    <name evidence="3" type="ordered locus">Clim_0803</name>
</gene>
<dbReference type="EMBL" id="CP001097">
    <property type="protein sequence ID" value="ACD89883.1"/>
    <property type="molecule type" value="Genomic_DNA"/>
</dbReference>
<evidence type="ECO:0000259" key="2">
    <source>
        <dbReference type="Pfam" id="PF00582"/>
    </source>
</evidence>
<organism evidence="3 4">
    <name type="scientific">Chlorobium limicola (strain DSM 245 / NBRC 103803 / 6330)</name>
    <dbReference type="NCBI Taxonomy" id="290315"/>
    <lineage>
        <taxon>Bacteria</taxon>
        <taxon>Pseudomonadati</taxon>
        <taxon>Chlorobiota</taxon>
        <taxon>Chlorobiia</taxon>
        <taxon>Chlorobiales</taxon>
        <taxon>Chlorobiaceae</taxon>
        <taxon>Chlorobium/Pelodictyon group</taxon>
        <taxon>Chlorobium</taxon>
    </lineage>
</organism>
<dbReference type="InterPro" id="IPR006016">
    <property type="entry name" value="UspA"/>
</dbReference>
<dbReference type="SUPFAM" id="SSF52402">
    <property type="entry name" value="Adenine nucleotide alpha hydrolases-like"/>
    <property type="match status" value="1"/>
</dbReference>
<dbReference type="Proteomes" id="UP000008841">
    <property type="component" value="Chromosome"/>
</dbReference>
<name>B3EI53_CHLL2</name>
<dbReference type="Pfam" id="PF00582">
    <property type="entry name" value="Usp"/>
    <property type="match status" value="1"/>
</dbReference>
<feature type="domain" description="UspA" evidence="2">
    <location>
        <begin position="63"/>
        <end position="202"/>
    </location>
</feature>
<dbReference type="eggNOG" id="COG0589">
    <property type="taxonomic scope" value="Bacteria"/>
</dbReference>
<dbReference type="Gene3D" id="3.40.50.12370">
    <property type="match status" value="1"/>
</dbReference>
<protein>
    <submittedName>
        <fullName evidence="3">UspA domain protein</fullName>
    </submittedName>
</protein>
<proteinExistence type="inferred from homology"/>
<reference evidence="3 4" key="1">
    <citation type="submission" date="2008-05" db="EMBL/GenBank/DDBJ databases">
        <title>Complete sequence of Chlorobium limicola DSM 245.</title>
        <authorList>
            <consortium name="US DOE Joint Genome Institute"/>
            <person name="Lucas S."/>
            <person name="Copeland A."/>
            <person name="Lapidus A."/>
            <person name="Glavina del Rio T."/>
            <person name="Dalin E."/>
            <person name="Tice H."/>
            <person name="Bruce D."/>
            <person name="Goodwin L."/>
            <person name="Pitluck S."/>
            <person name="Schmutz J."/>
            <person name="Larimer F."/>
            <person name="Land M."/>
            <person name="Hauser L."/>
            <person name="Kyrpides N."/>
            <person name="Ovchinnikova G."/>
            <person name="Zhao F."/>
            <person name="Li T."/>
            <person name="Liu Z."/>
            <person name="Overmann J."/>
            <person name="Bryant D.A."/>
            <person name="Richardson P."/>
        </authorList>
    </citation>
    <scope>NUCLEOTIDE SEQUENCE [LARGE SCALE GENOMIC DNA]</scope>
    <source>
        <strain evidence="4">DSM 245 / NBRC 103803 / 6330</strain>
    </source>
</reference>
<evidence type="ECO:0000313" key="3">
    <source>
        <dbReference type="EMBL" id="ACD89883.1"/>
    </source>
</evidence>
<dbReference type="PRINTS" id="PR01438">
    <property type="entry name" value="UNVRSLSTRESS"/>
</dbReference>
<dbReference type="HOGENOM" id="CLU_049301_11_2_10"/>
<evidence type="ECO:0000313" key="4">
    <source>
        <dbReference type="Proteomes" id="UP000008841"/>
    </source>
</evidence>
<dbReference type="AlphaFoldDB" id="B3EI53"/>
<comment type="similarity">
    <text evidence="1">Belongs to the universal stress protein A family.</text>
</comment>
<dbReference type="PANTHER" id="PTHR46268:SF6">
    <property type="entry name" value="UNIVERSAL STRESS PROTEIN UP12"/>
    <property type="match status" value="1"/>
</dbReference>
<dbReference type="KEGG" id="cli:Clim_0803"/>
<dbReference type="CDD" id="cd00293">
    <property type="entry name" value="USP-like"/>
    <property type="match status" value="1"/>
</dbReference>
<dbReference type="InterPro" id="IPR006015">
    <property type="entry name" value="Universal_stress_UspA"/>
</dbReference>
<evidence type="ECO:0000256" key="1">
    <source>
        <dbReference type="ARBA" id="ARBA00008791"/>
    </source>
</evidence>
<accession>B3EI53</accession>
<sequence>MRILVSAEYHAAITPVFQHQGRLQCVNKYNVLNKKNVNSEFVNAVSPFLFFTCHQAILMIHLSKILCPTDYSDTSDKAVRYAIEFARKVNAHVRFLHVQPPENIALKTAASYGLNLVSQENEDVIPQNFAGVLMAEKKNGLCADIHILRGEASKVISDHAAAWGADLIIMGSHGRTGLMRLMVGSVAEAVFRSADVPVLLVKQSDSEKAANN</sequence>
<dbReference type="PANTHER" id="PTHR46268">
    <property type="entry name" value="STRESS RESPONSE PROTEIN NHAX"/>
    <property type="match status" value="1"/>
</dbReference>
<dbReference type="STRING" id="290315.Clim_0803"/>